<comment type="caution">
    <text evidence="1">The sequence shown here is derived from an EMBL/GenBank/DDBJ whole genome shotgun (WGS) entry which is preliminary data.</text>
</comment>
<evidence type="ECO:0000313" key="1">
    <source>
        <dbReference type="EMBL" id="MCQ8230413.1"/>
    </source>
</evidence>
<gene>
    <name evidence="1" type="ORF">NQH49_23425</name>
</gene>
<organism evidence="1 2">
    <name type="scientific">Pantoea trifolii</name>
    <dbReference type="NCBI Taxonomy" id="2968030"/>
    <lineage>
        <taxon>Bacteria</taxon>
        <taxon>Pseudomonadati</taxon>
        <taxon>Pseudomonadota</taxon>
        <taxon>Gammaproteobacteria</taxon>
        <taxon>Enterobacterales</taxon>
        <taxon>Erwiniaceae</taxon>
        <taxon>Pantoea</taxon>
    </lineage>
</organism>
<sequence>MLNILLDGIGEYERHAQAFCILRKLEKNYACCAGLNLTHRSMLSIIKYPNKKYPADKFLYDEDYAFYAQLLKKKQMVLEEGERTIDAQIMNLAD</sequence>
<evidence type="ECO:0000313" key="2">
    <source>
        <dbReference type="Proteomes" id="UP001300015"/>
    </source>
</evidence>
<name>A0ABT1VS96_9GAMM</name>
<keyword evidence="2" id="KW-1185">Reference proteome</keyword>
<reference evidence="1 2" key="1">
    <citation type="submission" date="2022-07" db="EMBL/GenBank/DDBJ databases">
        <title>Pantoea trifolii sp. nov. isolated from root nodules of Trifolium rubens.</title>
        <authorList>
            <person name="Kalita M."/>
            <person name="Wdowiak-Wrobel S."/>
            <person name="Marek-Kozaczuk M."/>
            <person name="Palusinska-Szysz M."/>
            <person name="Sokolowski W."/>
            <person name="Coutinho T."/>
            <person name="Hlahane L."/>
        </authorList>
    </citation>
    <scope>NUCLEOTIDE SEQUENCE [LARGE SCALE GENOMIC DNA]</scope>
    <source>
        <strain evidence="1 2">MMK2</strain>
    </source>
</reference>
<dbReference type="Gene3D" id="1.10.3210.10">
    <property type="entry name" value="Hypothetical protein af1432"/>
    <property type="match status" value="1"/>
</dbReference>
<proteinExistence type="predicted"/>
<dbReference type="RefSeq" id="WP_256699208.1">
    <property type="nucleotide sequence ID" value="NZ_JANIES010000003.1"/>
</dbReference>
<accession>A0ABT1VS96</accession>
<protein>
    <submittedName>
        <fullName evidence="1">Uncharacterized protein</fullName>
    </submittedName>
</protein>
<dbReference type="EMBL" id="JANIET010000003">
    <property type="protein sequence ID" value="MCQ8230413.1"/>
    <property type="molecule type" value="Genomic_DNA"/>
</dbReference>
<dbReference type="Proteomes" id="UP001300015">
    <property type="component" value="Unassembled WGS sequence"/>
</dbReference>